<organism evidence="1 2">
    <name type="scientific">Petrolisthes manimaculis</name>
    <dbReference type="NCBI Taxonomy" id="1843537"/>
    <lineage>
        <taxon>Eukaryota</taxon>
        <taxon>Metazoa</taxon>
        <taxon>Ecdysozoa</taxon>
        <taxon>Arthropoda</taxon>
        <taxon>Crustacea</taxon>
        <taxon>Multicrustacea</taxon>
        <taxon>Malacostraca</taxon>
        <taxon>Eumalacostraca</taxon>
        <taxon>Eucarida</taxon>
        <taxon>Decapoda</taxon>
        <taxon>Pleocyemata</taxon>
        <taxon>Anomura</taxon>
        <taxon>Galatheoidea</taxon>
        <taxon>Porcellanidae</taxon>
        <taxon>Petrolisthes</taxon>
    </lineage>
</organism>
<dbReference type="GO" id="GO:0016020">
    <property type="term" value="C:membrane"/>
    <property type="evidence" value="ECO:0007669"/>
    <property type="project" value="InterPro"/>
</dbReference>
<dbReference type="AlphaFoldDB" id="A0AAE1PV31"/>
<comment type="caution">
    <text evidence="1">The sequence shown here is derived from an EMBL/GenBank/DDBJ whole genome shotgun (WGS) entry which is preliminary data.</text>
</comment>
<dbReference type="CDD" id="cd11304">
    <property type="entry name" value="Cadherin_repeat"/>
    <property type="match status" value="1"/>
</dbReference>
<evidence type="ECO:0000313" key="1">
    <source>
        <dbReference type="EMBL" id="KAK4315405.1"/>
    </source>
</evidence>
<sequence length="87" mass="9348">MGPLGPGSCAVPGSEVRYGLNGGNSEGLFSIHPTTGIITLAAPLDYEVADMGNPVTCQEILLPSRLREYILWTLMEGISSHPHVRRE</sequence>
<evidence type="ECO:0000313" key="2">
    <source>
        <dbReference type="Proteomes" id="UP001292094"/>
    </source>
</evidence>
<dbReference type="Proteomes" id="UP001292094">
    <property type="component" value="Unassembled WGS sequence"/>
</dbReference>
<gene>
    <name evidence="1" type="ORF">Pmani_013322</name>
</gene>
<dbReference type="EMBL" id="JAWZYT010001114">
    <property type="protein sequence ID" value="KAK4315405.1"/>
    <property type="molecule type" value="Genomic_DNA"/>
</dbReference>
<dbReference type="Gene3D" id="2.60.40.60">
    <property type="entry name" value="Cadherins"/>
    <property type="match status" value="1"/>
</dbReference>
<name>A0AAE1PV31_9EUCA</name>
<reference evidence="1" key="1">
    <citation type="submission" date="2023-11" db="EMBL/GenBank/DDBJ databases">
        <title>Genome assemblies of two species of porcelain crab, Petrolisthes cinctipes and Petrolisthes manimaculis (Anomura: Porcellanidae).</title>
        <authorList>
            <person name="Angst P."/>
        </authorList>
    </citation>
    <scope>NUCLEOTIDE SEQUENCE</scope>
    <source>
        <strain evidence="1">PB745_02</strain>
        <tissue evidence="1">Gill</tissue>
    </source>
</reference>
<protein>
    <submittedName>
        <fullName evidence="1">Uncharacterized protein</fullName>
    </submittedName>
</protein>
<keyword evidence="2" id="KW-1185">Reference proteome</keyword>
<proteinExistence type="predicted"/>
<accession>A0AAE1PV31</accession>
<dbReference type="InterPro" id="IPR015919">
    <property type="entry name" value="Cadherin-like_sf"/>
</dbReference>
<dbReference type="GO" id="GO:0005509">
    <property type="term" value="F:calcium ion binding"/>
    <property type="evidence" value="ECO:0007669"/>
    <property type="project" value="InterPro"/>
</dbReference>
<dbReference type="SUPFAM" id="SSF49313">
    <property type="entry name" value="Cadherin-like"/>
    <property type="match status" value="1"/>
</dbReference>